<evidence type="ECO:0000256" key="3">
    <source>
        <dbReference type="ARBA" id="ARBA00022679"/>
    </source>
</evidence>
<dbReference type="PANTHER" id="PTHR43867">
    <property type="entry name" value="CELLULOSE SYNTHASE CATALYTIC SUBUNIT A [UDP-FORMING]"/>
    <property type="match status" value="1"/>
</dbReference>
<dbReference type="InterPro" id="IPR029044">
    <property type="entry name" value="Nucleotide-diphossugar_trans"/>
</dbReference>
<sequence>MTDVSPASYAGYTDLAGPPDPRLDRLAFRRILEGREKSVLGSLLVLNLAAAAAFIALLTALALHSDPGPYGWALWALVVLPELLRLAQSAGVVAFAAVASDPVPMEPVPGLRVAVLTTIVPSREPVELLLKTLRAMRAVEYDGAVDVWILDEGDDPAVRAAAASLGVRHFTRLGNPDYNTSGGRFRAGTKAGNHNAWRDAHGRDYDIVAQVDPDHVPFPRFLLRTLGYFRDPDLAFVVAPQVYGNTGSSLIAKAAAAQGYIFTGIIQRGGNGLGAPLLIGTNHLYRMSAWEQIGGYQDSIVEDHLTGMAVHAATNPATGAAWTGVYTPDILAVGEGPSTWTDFFGQQDRWASGIWQILLGGGREARRRLGARQAAAYVFLQSFYPSVGLAWILGTLANITQLVWARTRTGPDELGVLPLALWCLVVCSWLLILHRMKRWYLHPAERRTSIALALLATLVAAPVYAASALAALLRRTPAYVVTGKGRLRSRERARTFLPHLLWAAALALALAAGIAAGTATGTAAAAWALVGISVCLLPPVMALSRPLGLRHGRHSARRFHAVRRRNHPSRRFRGPARQLPAPPAGPAAQESPRARSGTALGH</sequence>
<dbReference type="Proteomes" id="UP000766570">
    <property type="component" value="Unassembled WGS sequence"/>
</dbReference>
<feature type="transmembrane region" description="Helical" evidence="8">
    <location>
        <begin position="414"/>
        <end position="433"/>
    </location>
</feature>
<dbReference type="EMBL" id="JAGIOE010000001">
    <property type="protein sequence ID" value="MBP2375176.1"/>
    <property type="molecule type" value="Genomic_DNA"/>
</dbReference>
<dbReference type="PANTHER" id="PTHR43867:SF2">
    <property type="entry name" value="CELLULOSE SYNTHASE CATALYTIC SUBUNIT A [UDP-FORMING]"/>
    <property type="match status" value="1"/>
</dbReference>
<keyword evidence="4 8" id="KW-0812">Transmembrane</keyword>
<evidence type="ECO:0000256" key="8">
    <source>
        <dbReference type="SAM" id="Phobius"/>
    </source>
</evidence>
<evidence type="ECO:0000256" key="5">
    <source>
        <dbReference type="ARBA" id="ARBA00022989"/>
    </source>
</evidence>
<evidence type="ECO:0000313" key="9">
    <source>
        <dbReference type="EMBL" id="MBP2375176.1"/>
    </source>
</evidence>
<protein>
    <recommendedName>
        <fullName evidence="11">Glycosyltransferase</fullName>
    </recommendedName>
</protein>
<keyword evidence="3" id="KW-0808">Transferase</keyword>
<keyword evidence="2" id="KW-0328">Glycosyltransferase</keyword>
<feature type="region of interest" description="Disordered" evidence="7">
    <location>
        <begin position="563"/>
        <end position="602"/>
    </location>
</feature>
<feature type="compositionally biased region" description="Basic residues" evidence="7">
    <location>
        <begin position="563"/>
        <end position="574"/>
    </location>
</feature>
<keyword evidence="10" id="KW-1185">Reference proteome</keyword>
<accession>A0ABS4WGN1</accession>
<dbReference type="Gene3D" id="3.90.550.10">
    <property type="entry name" value="Spore Coat Polysaccharide Biosynthesis Protein SpsA, Chain A"/>
    <property type="match status" value="1"/>
</dbReference>
<gene>
    <name evidence="9" type="ORF">JOF46_003088</name>
</gene>
<keyword evidence="5 8" id="KW-1133">Transmembrane helix</keyword>
<feature type="transmembrane region" description="Helical" evidence="8">
    <location>
        <begin position="524"/>
        <end position="543"/>
    </location>
</feature>
<dbReference type="InterPro" id="IPR050321">
    <property type="entry name" value="Glycosyltr_2/OpgH_subfam"/>
</dbReference>
<organism evidence="9 10">
    <name type="scientific">Paeniglutamicibacter psychrophenolicus</name>
    <dbReference type="NCBI Taxonomy" id="257454"/>
    <lineage>
        <taxon>Bacteria</taxon>
        <taxon>Bacillati</taxon>
        <taxon>Actinomycetota</taxon>
        <taxon>Actinomycetes</taxon>
        <taxon>Micrococcales</taxon>
        <taxon>Micrococcaceae</taxon>
        <taxon>Paeniglutamicibacter</taxon>
    </lineage>
</organism>
<proteinExistence type="predicted"/>
<feature type="transmembrane region" description="Helical" evidence="8">
    <location>
        <begin position="496"/>
        <end position="518"/>
    </location>
</feature>
<dbReference type="SUPFAM" id="SSF53448">
    <property type="entry name" value="Nucleotide-diphospho-sugar transferases"/>
    <property type="match status" value="1"/>
</dbReference>
<evidence type="ECO:0000256" key="6">
    <source>
        <dbReference type="ARBA" id="ARBA00023136"/>
    </source>
</evidence>
<reference evidence="9 10" key="1">
    <citation type="submission" date="2021-03" db="EMBL/GenBank/DDBJ databases">
        <title>Sequencing the genomes of 1000 actinobacteria strains.</title>
        <authorList>
            <person name="Klenk H.-P."/>
        </authorList>
    </citation>
    <scope>NUCLEOTIDE SEQUENCE [LARGE SCALE GENOMIC DNA]</scope>
    <source>
        <strain evidence="9 10">DSM 15454</strain>
    </source>
</reference>
<evidence type="ECO:0008006" key="11">
    <source>
        <dbReference type="Google" id="ProtNLM"/>
    </source>
</evidence>
<name>A0ABS4WGN1_9MICC</name>
<keyword evidence="6 8" id="KW-0472">Membrane</keyword>
<evidence type="ECO:0000256" key="2">
    <source>
        <dbReference type="ARBA" id="ARBA00022676"/>
    </source>
</evidence>
<evidence type="ECO:0000256" key="1">
    <source>
        <dbReference type="ARBA" id="ARBA00004141"/>
    </source>
</evidence>
<evidence type="ECO:0000256" key="4">
    <source>
        <dbReference type="ARBA" id="ARBA00022692"/>
    </source>
</evidence>
<comment type="caution">
    <text evidence="9">The sequence shown here is derived from an EMBL/GenBank/DDBJ whole genome shotgun (WGS) entry which is preliminary data.</text>
</comment>
<dbReference type="Pfam" id="PF13641">
    <property type="entry name" value="Glyco_tranf_2_3"/>
    <property type="match status" value="1"/>
</dbReference>
<feature type="transmembrane region" description="Helical" evidence="8">
    <location>
        <begin position="374"/>
        <end position="394"/>
    </location>
</feature>
<feature type="transmembrane region" description="Helical" evidence="8">
    <location>
        <begin position="39"/>
        <end position="63"/>
    </location>
</feature>
<comment type="subcellular location">
    <subcellularLocation>
        <location evidence="1">Membrane</location>
        <topology evidence="1">Multi-pass membrane protein</topology>
    </subcellularLocation>
</comment>
<evidence type="ECO:0000256" key="7">
    <source>
        <dbReference type="SAM" id="MobiDB-lite"/>
    </source>
</evidence>
<evidence type="ECO:0000313" key="10">
    <source>
        <dbReference type="Proteomes" id="UP000766570"/>
    </source>
</evidence>